<reference evidence="2 3" key="1">
    <citation type="journal article" date="2015" name="Stand. Genomic Sci.">
        <title>Genomic Encyclopedia of Bacterial and Archaeal Type Strains, Phase III: the genomes of soil and plant-associated and newly described type strains.</title>
        <authorList>
            <person name="Whitman W.B."/>
            <person name="Woyke T."/>
            <person name="Klenk H.P."/>
            <person name="Zhou Y."/>
            <person name="Lilburn T.G."/>
            <person name="Beck B.J."/>
            <person name="De Vos P."/>
            <person name="Vandamme P."/>
            <person name="Eisen J.A."/>
            <person name="Garrity G."/>
            <person name="Hugenholtz P."/>
            <person name="Kyrpides N.C."/>
        </authorList>
    </citation>
    <scope>NUCLEOTIDE SEQUENCE [LARGE SCALE GENOMIC DNA]</scope>
    <source>
        <strain evidence="2 3">CGMCC 1.6847</strain>
    </source>
</reference>
<dbReference type="EMBL" id="VLKO01000003">
    <property type="protein sequence ID" value="TWI01299.1"/>
    <property type="molecule type" value="Genomic_DNA"/>
</dbReference>
<protein>
    <submittedName>
        <fullName evidence="2">Uncharacterized protein</fullName>
    </submittedName>
</protein>
<name>A0ABY3FLJ2_9FLAO</name>
<gene>
    <name evidence="2" type="ORF">IQ05_00875</name>
</gene>
<comment type="caution">
    <text evidence="2">The sequence shown here is derived from an EMBL/GenBank/DDBJ whole genome shotgun (WGS) entry which is preliminary data.</text>
</comment>
<accession>A0ABY3FLJ2</accession>
<feature type="region of interest" description="Disordered" evidence="1">
    <location>
        <begin position="40"/>
        <end position="62"/>
    </location>
</feature>
<dbReference type="Proteomes" id="UP000317519">
    <property type="component" value="Unassembled WGS sequence"/>
</dbReference>
<keyword evidence="3" id="KW-1185">Reference proteome</keyword>
<organism evidence="2 3">
    <name type="scientific">Flavobacterium tiangeerense</name>
    <dbReference type="NCBI Taxonomy" id="459471"/>
    <lineage>
        <taxon>Bacteria</taxon>
        <taxon>Pseudomonadati</taxon>
        <taxon>Bacteroidota</taxon>
        <taxon>Flavobacteriia</taxon>
        <taxon>Flavobacteriales</taxon>
        <taxon>Flavobacteriaceae</taxon>
        <taxon>Flavobacterium</taxon>
    </lineage>
</organism>
<evidence type="ECO:0000256" key="1">
    <source>
        <dbReference type="SAM" id="MobiDB-lite"/>
    </source>
</evidence>
<proteinExistence type="predicted"/>
<evidence type="ECO:0000313" key="3">
    <source>
        <dbReference type="Proteomes" id="UP000317519"/>
    </source>
</evidence>
<evidence type="ECO:0000313" key="2">
    <source>
        <dbReference type="EMBL" id="TWI01299.1"/>
    </source>
</evidence>
<sequence>MEVKKLNRQEAVLSFWTASLLKYMSRPEITIHKNNRYGRTNKLCKTKSPGWLERPARDDGPE</sequence>